<protein>
    <submittedName>
        <fullName evidence="1">Alternative protein JHDM1D</fullName>
    </submittedName>
</protein>
<accession>L8E8U8</accession>
<sequence length="40" mass="4499">MEMAELCGSCCEYLGLTVIENLIYTIQTQQLRKTALIAFS</sequence>
<evidence type="ECO:0000313" key="1">
    <source>
        <dbReference type="EMBL" id="CCQ43735.1"/>
    </source>
</evidence>
<dbReference type="EMBL" id="HF584238">
    <property type="protein sequence ID" value="CCQ43735.1"/>
    <property type="molecule type" value="Genomic_DNA"/>
</dbReference>
<proteinExistence type="predicted"/>
<name>L8E8U8_HUMAN</name>
<reference evidence="1" key="1">
    <citation type="journal article" date="2013" name="PLoS ONE">
        <title>Direct detection of alternative open reading frames translation products in human significantly expands the proteome.</title>
        <authorList>
            <person name="Vanderperre B."/>
            <person name="Lucier J.-F."/>
            <person name="Motard J."/>
            <person name="Tremblay G."/>
            <person name="Vanderperre S."/>
            <person name="Wisztorski M."/>
            <person name="Salzet M."/>
            <person name="Boisvert F.-M."/>
            <person name="Roucou X."/>
        </authorList>
    </citation>
    <scope>NUCLEOTIDE SEQUENCE</scope>
</reference>
<gene>
    <name evidence="1" type="primary">JHDM1D</name>
</gene>
<dbReference type="ChiTaRS" id="KDM7A">
    <property type="organism name" value="human"/>
</dbReference>
<organism evidence="1">
    <name type="scientific">Homo sapiens</name>
    <name type="common">Human</name>
    <dbReference type="NCBI Taxonomy" id="9606"/>
    <lineage>
        <taxon>Eukaryota</taxon>
        <taxon>Metazoa</taxon>
        <taxon>Chordata</taxon>
        <taxon>Craniata</taxon>
        <taxon>Vertebrata</taxon>
        <taxon>Euteleostomi</taxon>
        <taxon>Mammalia</taxon>
        <taxon>Eutheria</taxon>
        <taxon>Euarchontoglires</taxon>
        <taxon>Primates</taxon>
        <taxon>Haplorrhini</taxon>
        <taxon>Catarrhini</taxon>
        <taxon>Hominidae</taxon>
        <taxon>Homo</taxon>
    </lineage>
</organism>
<dbReference type="AlphaFoldDB" id="L8E8U8"/>